<evidence type="ECO:0000256" key="2">
    <source>
        <dbReference type="ARBA" id="ARBA00023172"/>
    </source>
</evidence>
<proteinExistence type="predicted"/>
<feature type="domain" description="Tyr recombinase" evidence="3">
    <location>
        <begin position="208"/>
        <end position="388"/>
    </location>
</feature>
<organism evidence="4">
    <name type="scientific">gut metagenome</name>
    <dbReference type="NCBI Taxonomy" id="749906"/>
    <lineage>
        <taxon>unclassified sequences</taxon>
        <taxon>metagenomes</taxon>
        <taxon>organismal metagenomes</taxon>
    </lineage>
</organism>
<dbReference type="GO" id="GO:0015074">
    <property type="term" value="P:DNA integration"/>
    <property type="evidence" value="ECO:0007669"/>
    <property type="project" value="InterPro"/>
</dbReference>
<evidence type="ECO:0000256" key="1">
    <source>
        <dbReference type="ARBA" id="ARBA00023125"/>
    </source>
</evidence>
<protein>
    <submittedName>
        <fullName evidence="4">Tyrosine type site-specific recombinase</fullName>
    </submittedName>
</protein>
<name>J9GK06_9ZZZZ</name>
<dbReference type="GO" id="GO:0006310">
    <property type="term" value="P:DNA recombination"/>
    <property type="evidence" value="ECO:0007669"/>
    <property type="project" value="UniProtKB-KW"/>
</dbReference>
<reference evidence="4" key="1">
    <citation type="journal article" date="2012" name="PLoS ONE">
        <title>Gene sets for utilization of primary and secondary nutrition supplies in the distal gut of endangered iberian lynx.</title>
        <authorList>
            <person name="Alcaide M."/>
            <person name="Messina E."/>
            <person name="Richter M."/>
            <person name="Bargiela R."/>
            <person name="Peplies J."/>
            <person name="Huws S.A."/>
            <person name="Newbold C.J."/>
            <person name="Golyshin P.N."/>
            <person name="Simon M.A."/>
            <person name="Lopez G."/>
            <person name="Yakimov M.M."/>
            <person name="Ferrer M."/>
        </authorList>
    </citation>
    <scope>NUCLEOTIDE SEQUENCE</scope>
</reference>
<evidence type="ECO:0000313" key="4">
    <source>
        <dbReference type="EMBL" id="EJX07619.1"/>
    </source>
</evidence>
<dbReference type="Gene3D" id="1.10.443.10">
    <property type="entry name" value="Intergrase catalytic core"/>
    <property type="match status" value="1"/>
</dbReference>
<dbReference type="GO" id="GO:0003677">
    <property type="term" value="F:DNA binding"/>
    <property type="evidence" value="ECO:0007669"/>
    <property type="project" value="UniProtKB-KW"/>
</dbReference>
<dbReference type="Gene3D" id="1.10.150.130">
    <property type="match status" value="1"/>
</dbReference>
<accession>J9GK06</accession>
<dbReference type="Pfam" id="PF00589">
    <property type="entry name" value="Phage_integrase"/>
    <property type="match status" value="1"/>
</dbReference>
<dbReference type="PROSITE" id="PS51898">
    <property type="entry name" value="TYR_RECOMBINASE"/>
    <property type="match status" value="1"/>
</dbReference>
<dbReference type="InterPro" id="IPR002104">
    <property type="entry name" value="Integrase_catalytic"/>
</dbReference>
<sequence length="416" mass="48462">MPTIKLAAPTSCVTKSGAVKIRIAVRHQQKTTYIQTPVLLDNISQFKNQMVVNHPRARELNKILRDMVYEYQERLYTIPDTSVYTCKQLADVFRRRHISGTAPTFNSVCDDYVDSLKAEGRQSYAELLERNGRYFSEFMKGDILLKDITPMTIDGYSRFLKIRKGLSGTTISMMMSRTKTIVNRGAKMQLVKYDVHPYMYYKIKQVPPREVDLTIENFRRIMKYHPKTNEKVVAHSLFMLSFYLCGINMGDLLEVDFRHKDSITFVRKKVANMMQGSRAVVLHIPEQARKIIGEFMNPCTGRLDFGYKFSYRNFYRFVTRALTKIQKELDLDQKLVYYSARKSFAQYASEIGIPDGVIDYCLGHSDHGRGVIRYYTKVKEQQAAVAVKRVIEYVEKPELYKEFVEMRNDIMLFAAR</sequence>
<dbReference type="Pfam" id="PF13102">
    <property type="entry name" value="Phage_int_SAM_5"/>
    <property type="match status" value="1"/>
</dbReference>
<evidence type="ECO:0000259" key="3">
    <source>
        <dbReference type="PROSITE" id="PS51898"/>
    </source>
</evidence>
<dbReference type="InterPro" id="IPR011010">
    <property type="entry name" value="DNA_brk_join_enz"/>
</dbReference>
<dbReference type="AlphaFoldDB" id="J9GK06"/>
<dbReference type="SUPFAM" id="SSF56349">
    <property type="entry name" value="DNA breaking-rejoining enzymes"/>
    <property type="match status" value="1"/>
</dbReference>
<dbReference type="InterPro" id="IPR010998">
    <property type="entry name" value="Integrase_recombinase_N"/>
</dbReference>
<comment type="caution">
    <text evidence="4">The sequence shown here is derived from an EMBL/GenBank/DDBJ whole genome shotgun (WGS) entry which is preliminary data.</text>
</comment>
<keyword evidence="2" id="KW-0233">DNA recombination</keyword>
<gene>
    <name evidence="4" type="ORF">EVA_04272</name>
</gene>
<dbReference type="EMBL" id="AMCI01000837">
    <property type="protein sequence ID" value="EJX07619.1"/>
    <property type="molecule type" value="Genomic_DNA"/>
</dbReference>
<dbReference type="InterPro" id="IPR025269">
    <property type="entry name" value="SAM-like_dom"/>
</dbReference>
<keyword evidence="1" id="KW-0238">DNA-binding</keyword>
<dbReference type="InterPro" id="IPR013762">
    <property type="entry name" value="Integrase-like_cat_sf"/>
</dbReference>